<reference evidence="2 3" key="1">
    <citation type="journal article" date="2015" name="Genome Biol.">
        <title>Comparative genomics of Steinernema reveals deeply conserved gene regulatory networks.</title>
        <authorList>
            <person name="Dillman A.R."/>
            <person name="Macchietto M."/>
            <person name="Porter C.F."/>
            <person name="Rogers A."/>
            <person name="Williams B."/>
            <person name="Antoshechkin I."/>
            <person name="Lee M.M."/>
            <person name="Goodwin Z."/>
            <person name="Lu X."/>
            <person name="Lewis E.E."/>
            <person name="Goodrich-Blair H."/>
            <person name="Stock S.P."/>
            <person name="Adams B.J."/>
            <person name="Sternberg P.W."/>
            <person name="Mortazavi A."/>
        </authorList>
    </citation>
    <scope>NUCLEOTIDE SEQUENCE [LARGE SCALE GENOMIC DNA]</scope>
    <source>
        <strain evidence="2 3">ALL</strain>
    </source>
</reference>
<reference evidence="2 3" key="2">
    <citation type="journal article" date="2019" name="G3 (Bethesda)">
        <title>Hybrid Assembly of the Genome of the Entomopathogenic Nematode Steinernema carpocapsae Identifies the X-Chromosome.</title>
        <authorList>
            <person name="Serra L."/>
            <person name="Macchietto M."/>
            <person name="Macias-Munoz A."/>
            <person name="McGill C.J."/>
            <person name="Rodriguez I.M."/>
            <person name="Rodriguez B."/>
            <person name="Murad R."/>
            <person name="Mortazavi A."/>
        </authorList>
    </citation>
    <scope>NUCLEOTIDE SEQUENCE [LARGE SCALE GENOMIC DNA]</scope>
    <source>
        <strain evidence="2 3">ALL</strain>
    </source>
</reference>
<dbReference type="AlphaFoldDB" id="A0A4U5MQN5"/>
<keyword evidence="1" id="KW-0732">Signal</keyword>
<name>A0A4U5MQN5_STECR</name>
<sequence>MFPSCSLFLHTLLVVLSLSAAQECKRTRAEYDVCYPLLEKKAQTMMKYRGIYATGEFRVCNECDRIACVELGYSHAESEDDQSGGGYFPLETICISNATDKLAFFGRDGLSYRTAIKYQLLNGRILFISGSSSFPFPFP</sequence>
<comment type="caution">
    <text evidence="2">The sequence shown here is derived from an EMBL/GenBank/DDBJ whole genome shotgun (WGS) entry which is preliminary data.</text>
</comment>
<evidence type="ECO:0000313" key="2">
    <source>
        <dbReference type="EMBL" id="TKR71959.1"/>
    </source>
</evidence>
<dbReference type="Proteomes" id="UP000298663">
    <property type="component" value="Unassembled WGS sequence"/>
</dbReference>
<keyword evidence="3" id="KW-1185">Reference proteome</keyword>
<feature type="chain" id="PRO_5020227934" evidence="1">
    <location>
        <begin position="22"/>
        <end position="139"/>
    </location>
</feature>
<protein>
    <submittedName>
        <fullName evidence="2">Uncharacterized protein</fullName>
    </submittedName>
</protein>
<dbReference type="EMBL" id="AZBU02000006">
    <property type="protein sequence ID" value="TKR71959.1"/>
    <property type="molecule type" value="Genomic_DNA"/>
</dbReference>
<accession>A0A4U5MQN5</accession>
<evidence type="ECO:0000313" key="3">
    <source>
        <dbReference type="Proteomes" id="UP000298663"/>
    </source>
</evidence>
<feature type="signal peptide" evidence="1">
    <location>
        <begin position="1"/>
        <end position="21"/>
    </location>
</feature>
<evidence type="ECO:0000256" key="1">
    <source>
        <dbReference type="SAM" id="SignalP"/>
    </source>
</evidence>
<organism evidence="2 3">
    <name type="scientific">Steinernema carpocapsae</name>
    <name type="common">Entomopathogenic nematode</name>
    <dbReference type="NCBI Taxonomy" id="34508"/>
    <lineage>
        <taxon>Eukaryota</taxon>
        <taxon>Metazoa</taxon>
        <taxon>Ecdysozoa</taxon>
        <taxon>Nematoda</taxon>
        <taxon>Chromadorea</taxon>
        <taxon>Rhabditida</taxon>
        <taxon>Tylenchina</taxon>
        <taxon>Panagrolaimomorpha</taxon>
        <taxon>Strongyloidoidea</taxon>
        <taxon>Steinernematidae</taxon>
        <taxon>Steinernema</taxon>
    </lineage>
</organism>
<proteinExistence type="predicted"/>
<gene>
    <name evidence="2" type="ORF">L596_019487</name>
</gene>